<dbReference type="InterPro" id="IPR020904">
    <property type="entry name" value="Sc_DH/Rdtase_CS"/>
</dbReference>
<comment type="similarity">
    <text evidence="1">Belongs to the short-chain dehydrogenases/reductases (SDR) family.</text>
</comment>
<dbReference type="PRINTS" id="PR00081">
    <property type="entry name" value="GDHRDH"/>
</dbReference>
<dbReference type="PROSITE" id="PS00061">
    <property type="entry name" value="ADH_SHORT"/>
    <property type="match status" value="1"/>
</dbReference>
<sequence length="345" mass="37561">MRLFKPNDDPRCHLGPAASRGWKLYRSASFFTHAFVHYQFVSGYRVVAESVRPCTCLNTSLTKLGKTVMKPLSAPKRAFITGAGSGIGADVAKRLDSIGIELIISGSNSDKLRALAAELNQQPTIEVADLNDRGQVQRLCVKLKSDYEGLDIVFINAGVVEIGSFIERDDDAIDREIEINLRAGLQLIHACLPGMVQRQQGHILATSSVGGVLALKGSSVYSATKFALRGFLSALQQEVIGDGIKVSGIYPGAIDTNMLRHEATHGGSALNFLNEPKKVSDVGEAFMKALKTGKLETYIPYSDSISARLLGVIPWVVPRLLPLLEKIGERGRDRFIKSRGLKTNR</sequence>
<dbReference type="InterPro" id="IPR036291">
    <property type="entry name" value="NAD(P)-bd_dom_sf"/>
</dbReference>
<dbReference type="CDD" id="cd05233">
    <property type="entry name" value="SDR_c"/>
    <property type="match status" value="1"/>
</dbReference>
<keyword evidence="4" id="KW-1185">Reference proteome</keyword>
<organism evidence="3 4">
    <name type="scientific">Motiliproteus coralliicola</name>
    <dbReference type="NCBI Taxonomy" id="2283196"/>
    <lineage>
        <taxon>Bacteria</taxon>
        <taxon>Pseudomonadati</taxon>
        <taxon>Pseudomonadota</taxon>
        <taxon>Gammaproteobacteria</taxon>
        <taxon>Oceanospirillales</taxon>
        <taxon>Oceanospirillaceae</taxon>
        <taxon>Motiliproteus</taxon>
    </lineage>
</organism>
<dbReference type="SUPFAM" id="SSF51735">
    <property type="entry name" value="NAD(P)-binding Rossmann-fold domains"/>
    <property type="match status" value="1"/>
</dbReference>
<dbReference type="Proteomes" id="UP000253769">
    <property type="component" value="Unassembled WGS sequence"/>
</dbReference>
<dbReference type="PANTHER" id="PTHR44196:SF1">
    <property type="entry name" value="DEHYDROGENASE_REDUCTASE SDR FAMILY MEMBER 7B"/>
    <property type="match status" value="1"/>
</dbReference>
<evidence type="ECO:0000313" key="3">
    <source>
        <dbReference type="EMBL" id="RDE24661.1"/>
    </source>
</evidence>
<evidence type="ECO:0000256" key="2">
    <source>
        <dbReference type="ARBA" id="ARBA00023002"/>
    </source>
</evidence>
<accession>A0A369WSV9</accession>
<dbReference type="EMBL" id="QQOH01000001">
    <property type="protein sequence ID" value="RDE24661.1"/>
    <property type="molecule type" value="Genomic_DNA"/>
</dbReference>
<dbReference type="InterPro" id="IPR002347">
    <property type="entry name" value="SDR_fam"/>
</dbReference>
<evidence type="ECO:0000256" key="1">
    <source>
        <dbReference type="ARBA" id="ARBA00006484"/>
    </source>
</evidence>
<name>A0A369WSV9_9GAMM</name>
<dbReference type="PANTHER" id="PTHR44196">
    <property type="entry name" value="DEHYDROGENASE/REDUCTASE SDR FAMILY MEMBER 7B"/>
    <property type="match status" value="1"/>
</dbReference>
<gene>
    <name evidence="3" type="ORF">DV711_03470</name>
</gene>
<dbReference type="OrthoDB" id="7301144at2"/>
<dbReference type="Gene3D" id="3.40.50.720">
    <property type="entry name" value="NAD(P)-binding Rossmann-like Domain"/>
    <property type="match status" value="1"/>
</dbReference>
<dbReference type="AlphaFoldDB" id="A0A369WSV9"/>
<dbReference type="Pfam" id="PF00106">
    <property type="entry name" value="adh_short"/>
    <property type="match status" value="1"/>
</dbReference>
<comment type="caution">
    <text evidence="3">The sequence shown here is derived from an EMBL/GenBank/DDBJ whole genome shotgun (WGS) entry which is preliminary data.</text>
</comment>
<reference evidence="3 4" key="1">
    <citation type="submission" date="2018-07" db="EMBL/GenBank/DDBJ databases">
        <title>Motiliproteus coralliicola sp. nov., a bacterium isolated from Coral.</title>
        <authorList>
            <person name="Wang G."/>
        </authorList>
    </citation>
    <scope>NUCLEOTIDE SEQUENCE [LARGE SCALE GENOMIC DNA]</scope>
    <source>
        <strain evidence="3 4">C34</strain>
    </source>
</reference>
<dbReference type="GO" id="GO:0016491">
    <property type="term" value="F:oxidoreductase activity"/>
    <property type="evidence" value="ECO:0007669"/>
    <property type="project" value="UniProtKB-KW"/>
</dbReference>
<dbReference type="GO" id="GO:0016020">
    <property type="term" value="C:membrane"/>
    <property type="evidence" value="ECO:0007669"/>
    <property type="project" value="TreeGrafter"/>
</dbReference>
<evidence type="ECO:0000313" key="4">
    <source>
        <dbReference type="Proteomes" id="UP000253769"/>
    </source>
</evidence>
<keyword evidence="2" id="KW-0560">Oxidoreductase</keyword>
<proteinExistence type="inferred from homology"/>
<protein>
    <submittedName>
        <fullName evidence="3">SDR family NAD(P)-dependent oxidoreductase</fullName>
    </submittedName>
</protein>